<dbReference type="Gene3D" id="3.30.1360.40">
    <property type="match status" value="1"/>
</dbReference>
<dbReference type="SUPFAM" id="SSF160467">
    <property type="entry name" value="PH0987 N-terminal domain-like"/>
    <property type="match status" value="1"/>
</dbReference>
<evidence type="ECO:0000313" key="6">
    <source>
        <dbReference type="Proteomes" id="UP000249260"/>
    </source>
</evidence>
<dbReference type="PANTHER" id="PTHR34698">
    <property type="entry name" value="5-OXOPROLINASE SUBUNIT B"/>
    <property type="match status" value="1"/>
</dbReference>
<proteinExistence type="predicted"/>
<dbReference type="SMART" id="SM00796">
    <property type="entry name" value="AHS1"/>
    <property type="match status" value="1"/>
</dbReference>
<dbReference type="Proteomes" id="UP000249260">
    <property type="component" value="Unassembled WGS sequence"/>
</dbReference>
<keyword evidence="1" id="KW-0547">Nucleotide-binding</keyword>
<sequence length="243" mass="26023">MVNSVSELVGWTYSLAPLGDRALVVTLESKSESGLWQVAAALAESLRSARLHWIADVVPAYASVTVVYDMARLPIHETAGAIPYEAAAAEVHRILKRSRETEAAIPRVVDIPVCYGGLYGPDLAACAARAGMEEAAFAERHASAIYRVAMIGFMPGFPYLTGLPPELGQPRLASPRSVVPAGSVGIAGGQTGIYPLSTPGGWQLIGRTPFRLFDPERSEPFLLRAGDALRFVPIRAEDFTCES</sequence>
<evidence type="ECO:0000313" key="5">
    <source>
        <dbReference type="EMBL" id="RAP77334.1"/>
    </source>
</evidence>
<dbReference type="AlphaFoldDB" id="A0A328UAN0"/>
<dbReference type="GO" id="GO:0005524">
    <property type="term" value="F:ATP binding"/>
    <property type="evidence" value="ECO:0007669"/>
    <property type="project" value="UniProtKB-KW"/>
</dbReference>
<evidence type="ECO:0000259" key="4">
    <source>
        <dbReference type="SMART" id="SM00796"/>
    </source>
</evidence>
<dbReference type="OrthoDB" id="9778567at2"/>
<evidence type="ECO:0000256" key="1">
    <source>
        <dbReference type="ARBA" id="ARBA00022741"/>
    </source>
</evidence>
<dbReference type="Pfam" id="PF02682">
    <property type="entry name" value="CT_C_D"/>
    <property type="match status" value="1"/>
</dbReference>
<dbReference type="SUPFAM" id="SSF50891">
    <property type="entry name" value="Cyclophilin-like"/>
    <property type="match status" value="1"/>
</dbReference>
<dbReference type="Gene3D" id="2.40.100.10">
    <property type="entry name" value="Cyclophilin-like"/>
    <property type="match status" value="1"/>
</dbReference>
<name>A0A328UAN0_9BACL</name>
<gene>
    <name evidence="5" type="ORF">DL346_02235</name>
</gene>
<feature type="domain" description="Carboxyltransferase" evidence="4">
    <location>
        <begin position="13"/>
        <end position="223"/>
    </location>
</feature>
<dbReference type="PANTHER" id="PTHR34698:SF2">
    <property type="entry name" value="5-OXOPROLINASE SUBUNIT B"/>
    <property type="match status" value="1"/>
</dbReference>
<comment type="caution">
    <text evidence="5">The sequence shown here is derived from an EMBL/GenBank/DDBJ whole genome shotgun (WGS) entry which is preliminary data.</text>
</comment>
<protein>
    <recommendedName>
        <fullName evidence="4">Carboxyltransferase domain-containing protein</fullName>
    </recommendedName>
</protein>
<dbReference type="InterPro" id="IPR003833">
    <property type="entry name" value="CT_C_D"/>
</dbReference>
<dbReference type="InterPro" id="IPR010016">
    <property type="entry name" value="PxpB"/>
</dbReference>
<dbReference type="InterPro" id="IPR029000">
    <property type="entry name" value="Cyclophilin-like_dom_sf"/>
</dbReference>
<evidence type="ECO:0000256" key="3">
    <source>
        <dbReference type="ARBA" id="ARBA00022840"/>
    </source>
</evidence>
<organism evidence="5 6">
    <name type="scientific">Paenibacillus montanisoli</name>
    <dbReference type="NCBI Taxonomy" id="2081970"/>
    <lineage>
        <taxon>Bacteria</taxon>
        <taxon>Bacillati</taxon>
        <taxon>Bacillota</taxon>
        <taxon>Bacilli</taxon>
        <taxon>Bacillales</taxon>
        <taxon>Paenibacillaceae</taxon>
        <taxon>Paenibacillus</taxon>
    </lineage>
</organism>
<keyword evidence="6" id="KW-1185">Reference proteome</keyword>
<evidence type="ECO:0000256" key="2">
    <source>
        <dbReference type="ARBA" id="ARBA00022801"/>
    </source>
</evidence>
<reference evidence="5 6" key="1">
    <citation type="submission" date="2018-06" db="EMBL/GenBank/DDBJ databases">
        <title>Paenibacillus montanisoli sp. nov., isolated from mountain area soil.</title>
        <authorList>
            <person name="Wu M."/>
        </authorList>
    </citation>
    <scope>NUCLEOTIDE SEQUENCE [LARGE SCALE GENOMIC DNA]</scope>
    <source>
        <strain evidence="5 6">RA17</strain>
    </source>
</reference>
<keyword evidence="3" id="KW-0067">ATP-binding</keyword>
<dbReference type="EMBL" id="QLUW01000001">
    <property type="protein sequence ID" value="RAP77334.1"/>
    <property type="molecule type" value="Genomic_DNA"/>
</dbReference>
<dbReference type="NCBIfam" id="TIGR00370">
    <property type="entry name" value="5-oxoprolinase subunit PxpB"/>
    <property type="match status" value="1"/>
</dbReference>
<keyword evidence="2" id="KW-0378">Hydrolase</keyword>
<dbReference type="GO" id="GO:0016787">
    <property type="term" value="F:hydrolase activity"/>
    <property type="evidence" value="ECO:0007669"/>
    <property type="project" value="UniProtKB-KW"/>
</dbReference>
<accession>A0A328UAN0</accession>